<dbReference type="Gene3D" id="2.60.120.10">
    <property type="entry name" value="Jelly Rolls"/>
    <property type="match status" value="1"/>
</dbReference>
<dbReference type="InterPro" id="IPR011051">
    <property type="entry name" value="RmlC_Cupin_sf"/>
</dbReference>
<reference evidence="1 2" key="1">
    <citation type="submission" date="2019-03" db="EMBL/GenBank/DDBJ databases">
        <title>Genomic Encyclopedia of Type Strains, Phase IV (KMG-IV): sequencing the most valuable type-strain genomes for metagenomic binning, comparative biology and taxonomic classification.</title>
        <authorList>
            <person name="Goeker M."/>
        </authorList>
    </citation>
    <scope>NUCLEOTIDE SEQUENCE [LARGE SCALE GENOMIC DNA]</scope>
    <source>
        <strain evidence="1 2">DSM 100059</strain>
    </source>
</reference>
<protein>
    <submittedName>
        <fullName evidence="1">Uncharacterized protein</fullName>
    </submittedName>
</protein>
<evidence type="ECO:0000313" key="1">
    <source>
        <dbReference type="EMBL" id="TDW97306.1"/>
    </source>
</evidence>
<name>A0A4R8DJE1_9BACT</name>
<dbReference type="OrthoDB" id="1467537at2"/>
<proteinExistence type="predicted"/>
<organism evidence="1 2">
    <name type="scientific">Dinghuibacter silviterrae</name>
    <dbReference type="NCBI Taxonomy" id="1539049"/>
    <lineage>
        <taxon>Bacteria</taxon>
        <taxon>Pseudomonadati</taxon>
        <taxon>Bacteroidota</taxon>
        <taxon>Chitinophagia</taxon>
        <taxon>Chitinophagales</taxon>
        <taxon>Chitinophagaceae</taxon>
        <taxon>Dinghuibacter</taxon>
    </lineage>
</organism>
<evidence type="ECO:0000313" key="2">
    <source>
        <dbReference type="Proteomes" id="UP000294498"/>
    </source>
</evidence>
<dbReference type="AlphaFoldDB" id="A0A4R8DJE1"/>
<sequence>MIHVTPMEQIGLDERGGTYVFDTSGRSGPFMMTHRRAGSVSGRHFHQGIHPGKNPERLVLMKGDILLNWKHVGGDAHGSQPVHGPALIVIPAGVWHEVIAVTDFVMMELNSTADGKGDTYWMLPEELG</sequence>
<keyword evidence="2" id="KW-1185">Reference proteome</keyword>
<dbReference type="SUPFAM" id="SSF51182">
    <property type="entry name" value="RmlC-like cupins"/>
    <property type="match status" value="1"/>
</dbReference>
<dbReference type="Proteomes" id="UP000294498">
    <property type="component" value="Unassembled WGS sequence"/>
</dbReference>
<dbReference type="EMBL" id="SODV01000002">
    <property type="protein sequence ID" value="TDW97306.1"/>
    <property type="molecule type" value="Genomic_DNA"/>
</dbReference>
<comment type="caution">
    <text evidence="1">The sequence shown here is derived from an EMBL/GenBank/DDBJ whole genome shotgun (WGS) entry which is preliminary data.</text>
</comment>
<gene>
    <name evidence="1" type="ORF">EDB95_5153</name>
</gene>
<dbReference type="InterPro" id="IPR014710">
    <property type="entry name" value="RmlC-like_jellyroll"/>
</dbReference>
<dbReference type="RefSeq" id="WP_133999311.1">
    <property type="nucleotide sequence ID" value="NZ_SODV01000002.1"/>
</dbReference>
<accession>A0A4R8DJE1</accession>